<organism evidence="1 2">
    <name type="scientific">Pandoraea capi</name>
    <dbReference type="NCBI Taxonomy" id="2508286"/>
    <lineage>
        <taxon>Bacteria</taxon>
        <taxon>Pseudomonadati</taxon>
        <taxon>Pseudomonadota</taxon>
        <taxon>Betaproteobacteria</taxon>
        <taxon>Burkholderiales</taxon>
        <taxon>Burkholderiaceae</taxon>
        <taxon>Pandoraea</taxon>
    </lineage>
</organism>
<comment type="caution">
    <text evidence="1">The sequence shown here is derived from an EMBL/GenBank/DDBJ whole genome shotgun (WGS) entry which is preliminary data.</text>
</comment>
<keyword evidence="2" id="KW-1185">Reference proteome</keyword>
<gene>
    <name evidence="1" type="ORF">PCA20602_04376</name>
</gene>
<accession>A0ABY6WA43</accession>
<dbReference type="EMBL" id="CABPRV010000012">
    <property type="protein sequence ID" value="VVE45139.1"/>
    <property type="molecule type" value="Genomic_DNA"/>
</dbReference>
<dbReference type="RefSeq" id="WP_343032111.1">
    <property type="nucleotide sequence ID" value="NZ_CABPRV010000012.1"/>
</dbReference>
<evidence type="ECO:0000313" key="2">
    <source>
        <dbReference type="Proteomes" id="UP000366065"/>
    </source>
</evidence>
<evidence type="ECO:0000313" key="1">
    <source>
        <dbReference type="EMBL" id="VVE45139.1"/>
    </source>
</evidence>
<dbReference type="Proteomes" id="UP000366065">
    <property type="component" value="Unassembled WGS sequence"/>
</dbReference>
<sequence>MNARALHIFVLNVPEFATFAQTAREMASCRVETAGDYTVISSDVPIAFERRALGLKPAVWYGLFTGGLDGQIESYGRDTVRIAPRAGSAESPGR</sequence>
<reference evidence="1 2" key="1">
    <citation type="submission" date="2019-08" db="EMBL/GenBank/DDBJ databases">
        <authorList>
            <person name="Peeters C."/>
        </authorList>
    </citation>
    <scope>NUCLEOTIDE SEQUENCE [LARGE SCALE GENOMIC DNA]</scope>
    <source>
        <strain evidence="1 2">LMG 20602</strain>
    </source>
</reference>
<protein>
    <submittedName>
        <fullName evidence="1">Glyoxalase</fullName>
    </submittedName>
</protein>
<proteinExistence type="predicted"/>
<name>A0ABY6WA43_9BURK</name>